<accession>A0A4V3CSN0</accession>
<dbReference type="InterPro" id="IPR002818">
    <property type="entry name" value="DJ-1/PfpI"/>
</dbReference>
<gene>
    <name evidence="5" type="ORF">DES47_11464</name>
</gene>
<feature type="domain" description="HTH araC/xylS-type" evidence="4">
    <location>
        <begin position="222"/>
        <end position="320"/>
    </location>
</feature>
<evidence type="ECO:0000313" key="5">
    <source>
        <dbReference type="EMBL" id="TDP61292.1"/>
    </source>
</evidence>
<proteinExistence type="predicted"/>
<dbReference type="InParanoid" id="A0A4V3CSN0"/>
<protein>
    <submittedName>
        <fullName evidence="5">Transcriptional regulator GlxA family with amidase domain</fullName>
    </submittedName>
</protein>
<evidence type="ECO:0000256" key="2">
    <source>
        <dbReference type="ARBA" id="ARBA00023125"/>
    </source>
</evidence>
<dbReference type="InterPro" id="IPR009057">
    <property type="entry name" value="Homeodomain-like_sf"/>
</dbReference>
<dbReference type="Proteomes" id="UP000295361">
    <property type="component" value="Unassembled WGS sequence"/>
</dbReference>
<dbReference type="EMBL" id="SNXS01000014">
    <property type="protein sequence ID" value="TDP61292.1"/>
    <property type="molecule type" value="Genomic_DNA"/>
</dbReference>
<dbReference type="RefSeq" id="WP_208115129.1">
    <property type="nucleotide sequence ID" value="NZ_SNXS01000014.1"/>
</dbReference>
<dbReference type="Gene3D" id="1.10.10.60">
    <property type="entry name" value="Homeodomain-like"/>
    <property type="match status" value="1"/>
</dbReference>
<keyword evidence="3" id="KW-0804">Transcription</keyword>
<evidence type="ECO:0000313" key="6">
    <source>
        <dbReference type="Proteomes" id="UP000295361"/>
    </source>
</evidence>
<evidence type="ECO:0000256" key="3">
    <source>
        <dbReference type="ARBA" id="ARBA00023163"/>
    </source>
</evidence>
<name>A0A4V3CSN0_9BURK</name>
<dbReference type="InterPro" id="IPR052158">
    <property type="entry name" value="INH-QAR"/>
</dbReference>
<dbReference type="InterPro" id="IPR029062">
    <property type="entry name" value="Class_I_gatase-like"/>
</dbReference>
<reference evidence="5 6" key="1">
    <citation type="submission" date="2019-03" db="EMBL/GenBank/DDBJ databases">
        <title>Genomic Encyclopedia of Type Strains, Phase IV (KMG-IV): sequencing the most valuable type-strain genomes for metagenomic binning, comparative biology and taxonomic classification.</title>
        <authorList>
            <person name="Goeker M."/>
        </authorList>
    </citation>
    <scope>NUCLEOTIDE SEQUENCE [LARGE SCALE GENOMIC DNA]</scope>
    <source>
        <strain evidence="5 6">DSM 16998</strain>
    </source>
</reference>
<dbReference type="CDD" id="cd03137">
    <property type="entry name" value="GATase1_AraC_1"/>
    <property type="match status" value="1"/>
</dbReference>
<sequence length="324" mass="35095">MSSPAAGPALHRRVAVVAFEGISPFHLSVPCVVFGEGLAPDSPFDLVVCSVDPAPVRTSAGFALTALPSLRALQKADVVVVPSWRDVNERPPEALLRALRAAHARGALIVGLCLGSHVLAEAGLLAGGRATTHWEYAPLFAQRFTDVKVEPDVLYVQEGRVLTSAGTAAGLDACLHLVRQQLGGERANQLARRLVIPPHREGGQSQYIQQPLPKARTGTRLGRLMDEVRARLHESHSLDSLAHEASLSRRTLTRQFKALTGTSVQAWLLAERVQLAQRLLERKALSIERVAEQTGFGSAESFRLQFRLSVGVSPSQWRKTFAAV</sequence>
<dbReference type="SUPFAM" id="SSF46689">
    <property type="entry name" value="Homeodomain-like"/>
    <property type="match status" value="2"/>
</dbReference>
<evidence type="ECO:0000256" key="1">
    <source>
        <dbReference type="ARBA" id="ARBA00023015"/>
    </source>
</evidence>
<dbReference type="PANTHER" id="PTHR43130">
    <property type="entry name" value="ARAC-FAMILY TRANSCRIPTIONAL REGULATOR"/>
    <property type="match status" value="1"/>
</dbReference>
<organism evidence="5 6">
    <name type="scientific">Roseateles toxinivorans</name>
    <dbReference type="NCBI Taxonomy" id="270368"/>
    <lineage>
        <taxon>Bacteria</taxon>
        <taxon>Pseudomonadati</taxon>
        <taxon>Pseudomonadota</taxon>
        <taxon>Betaproteobacteria</taxon>
        <taxon>Burkholderiales</taxon>
        <taxon>Sphaerotilaceae</taxon>
        <taxon>Roseateles</taxon>
    </lineage>
</organism>
<dbReference type="Pfam" id="PF01965">
    <property type="entry name" value="DJ-1_PfpI"/>
    <property type="match status" value="1"/>
</dbReference>
<dbReference type="Gene3D" id="3.40.50.880">
    <property type="match status" value="1"/>
</dbReference>
<dbReference type="GO" id="GO:0003700">
    <property type="term" value="F:DNA-binding transcription factor activity"/>
    <property type="evidence" value="ECO:0007669"/>
    <property type="project" value="InterPro"/>
</dbReference>
<dbReference type="PROSITE" id="PS01124">
    <property type="entry name" value="HTH_ARAC_FAMILY_2"/>
    <property type="match status" value="1"/>
</dbReference>
<dbReference type="AlphaFoldDB" id="A0A4V3CSN0"/>
<dbReference type="InterPro" id="IPR018062">
    <property type="entry name" value="HTH_AraC-typ_CS"/>
</dbReference>
<dbReference type="SMART" id="SM00342">
    <property type="entry name" value="HTH_ARAC"/>
    <property type="match status" value="1"/>
</dbReference>
<keyword evidence="1" id="KW-0805">Transcription regulation</keyword>
<dbReference type="PANTHER" id="PTHR43130:SF3">
    <property type="entry name" value="HTH-TYPE TRANSCRIPTIONAL REGULATOR RV1931C"/>
    <property type="match status" value="1"/>
</dbReference>
<dbReference type="InterPro" id="IPR018060">
    <property type="entry name" value="HTH_AraC"/>
</dbReference>
<dbReference type="Pfam" id="PF12833">
    <property type="entry name" value="HTH_18"/>
    <property type="match status" value="1"/>
</dbReference>
<comment type="caution">
    <text evidence="5">The sequence shown here is derived from an EMBL/GenBank/DDBJ whole genome shotgun (WGS) entry which is preliminary data.</text>
</comment>
<evidence type="ECO:0000259" key="4">
    <source>
        <dbReference type="PROSITE" id="PS01124"/>
    </source>
</evidence>
<keyword evidence="6" id="KW-1185">Reference proteome</keyword>
<dbReference type="PROSITE" id="PS00041">
    <property type="entry name" value="HTH_ARAC_FAMILY_1"/>
    <property type="match status" value="1"/>
</dbReference>
<dbReference type="GO" id="GO:0043565">
    <property type="term" value="F:sequence-specific DNA binding"/>
    <property type="evidence" value="ECO:0007669"/>
    <property type="project" value="InterPro"/>
</dbReference>
<keyword evidence="2" id="KW-0238">DNA-binding</keyword>
<dbReference type="SUPFAM" id="SSF52317">
    <property type="entry name" value="Class I glutamine amidotransferase-like"/>
    <property type="match status" value="1"/>
</dbReference>